<organism evidence="2 3">
    <name type="scientific">Spiroplasma taiwanense CT-1</name>
    <dbReference type="NCBI Taxonomy" id="1276220"/>
    <lineage>
        <taxon>Bacteria</taxon>
        <taxon>Bacillati</taxon>
        <taxon>Mycoplasmatota</taxon>
        <taxon>Mollicutes</taxon>
        <taxon>Entomoplasmatales</taxon>
        <taxon>Spiroplasmataceae</taxon>
        <taxon>Spiroplasma</taxon>
    </lineage>
</organism>
<evidence type="ECO:0000313" key="2">
    <source>
        <dbReference type="EMBL" id="AGR41350.1"/>
    </source>
</evidence>
<dbReference type="KEGG" id="stai:STAIW_v1c07390"/>
<evidence type="ECO:0000313" key="3">
    <source>
        <dbReference type="Proteomes" id="UP000014984"/>
    </source>
</evidence>
<reference evidence="2 3" key="1">
    <citation type="journal article" date="2013" name="Genome Biol. Evol.">
        <title>Comparison of metabolic capacities and inference of gene content evolution in mosquito-associated Spiroplasma diminutum and S. taiwanense.</title>
        <authorList>
            <person name="Lo W.S."/>
            <person name="Ku C."/>
            <person name="Chen L.L."/>
            <person name="Chang T.H."/>
            <person name="Kuo C.H."/>
        </authorList>
    </citation>
    <scope>NUCLEOTIDE SEQUENCE [LARGE SCALE GENOMIC DNA]</scope>
    <source>
        <strain evidence="2">CT-1</strain>
    </source>
</reference>
<feature type="transmembrane region" description="Helical" evidence="1">
    <location>
        <begin position="16"/>
        <end position="35"/>
    </location>
</feature>
<gene>
    <name evidence="2" type="ORF">STAIW_v1c07390</name>
</gene>
<dbReference type="Proteomes" id="UP000014984">
    <property type="component" value="Chromosome"/>
</dbReference>
<evidence type="ECO:0000256" key="1">
    <source>
        <dbReference type="SAM" id="Phobius"/>
    </source>
</evidence>
<dbReference type="HOGENOM" id="CLU_2144245_0_0_14"/>
<dbReference type="RefSeq" id="WP_020834489.1">
    <property type="nucleotide sequence ID" value="NC_021846.1"/>
</dbReference>
<accession>S5MHL5</accession>
<feature type="transmembrane region" description="Helical" evidence="1">
    <location>
        <begin position="81"/>
        <end position="105"/>
    </location>
</feature>
<proteinExistence type="predicted"/>
<feature type="transmembrane region" description="Helical" evidence="1">
    <location>
        <begin position="41"/>
        <end position="60"/>
    </location>
</feature>
<keyword evidence="3" id="KW-1185">Reference proteome</keyword>
<dbReference type="PATRIC" id="fig|1276220.3.peg.754"/>
<protein>
    <recommendedName>
        <fullName evidence="4">Transmembrane protein</fullName>
    </recommendedName>
</protein>
<dbReference type="OrthoDB" id="390256at2"/>
<keyword evidence="1" id="KW-0812">Transmembrane</keyword>
<keyword evidence="1" id="KW-1133">Transmembrane helix</keyword>
<dbReference type="EMBL" id="CP005074">
    <property type="protein sequence ID" value="AGR41350.1"/>
    <property type="molecule type" value="Genomic_DNA"/>
</dbReference>
<evidence type="ECO:0008006" key="4">
    <source>
        <dbReference type="Google" id="ProtNLM"/>
    </source>
</evidence>
<name>S5MHL5_9MOLU</name>
<keyword evidence="1" id="KW-0472">Membrane</keyword>
<sequence length="112" mass="13002">MARNIDKTESITKASYFLGVVWSLSLVIGTILVSILELFSFWWILIIITLLSIGLFIIHLKITRNIMNNINVDKNIFILHWLCFIQLLALNIPLFAYEVIGILFYKKIAYIL</sequence>
<dbReference type="AlphaFoldDB" id="S5MHL5"/>